<accession>A0AAW1WFZ8</accession>
<keyword evidence="1" id="KW-0812">Transmembrane</keyword>
<protein>
    <submittedName>
        <fullName evidence="2">Uncharacterized protein</fullName>
    </submittedName>
</protein>
<evidence type="ECO:0000256" key="1">
    <source>
        <dbReference type="SAM" id="Phobius"/>
    </source>
</evidence>
<feature type="transmembrane region" description="Helical" evidence="1">
    <location>
        <begin position="62"/>
        <end position="80"/>
    </location>
</feature>
<comment type="caution">
    <text evidence="2">The sequence shown here is derived from an EMBL/GenBank/DDBJ whole genome shotgun (WGS) entry which is preliminary data.</text>
</comment>
<sequence length="81" mass="9240">MHSPGAPITQVFNPMMGMFGEMVYARVFGNSITNVYTYPNSYNLAASASPRVRRHVMQADKSLNRICFFLFCCFMLCLILF</sequence>
<organism evidence="2 3">
    <name type="scientific">Rubus argutus</name>
    <name type="common">Southern blackberry</name>
    <dbReference type="NCBI Taxonomy" id="59490"/>
    <lineage>
        <taxon>Eukaryota</taxon>
        <taxon>Viridiplantae</taxon>
        <taxon>Streptophyta</taxon>
        <taxon>Embryophyta</taxon>
        <taxon>Tracheophyta</taxon>
        <taxon>Spermatophyta</taxon>
        <taxon>Magnoliopsida</taxon>
        <taxon>eudicotyledons</taxon>
        <taxon>Gunneridae</taxon>
        <taxon>Pentapetalae</taxon>
        <taxon>rosids</taxon>
        <taxon>fabids</taxon>
        <taxon>Rosales</taxon>
        <taxon>Rosaceae</taxon>
        <taxon>Rosoideae</taxon>
        <taxon>Rosoideae incertae sedis</taxon>
        <taxon>Rubus</taxon>
    </lineage>
</organism>
<reference evidence="2 3" key="1">
    <citation type="journal article" date="2023" name="G3 (Bethesda)">
        <title>A chromosome-length genome assembly and annotation of blackberry (Rubus argutus, cv. 'Hillquist').</title>
        <authorList>
            <person name="Bruna T."/>
            <person name="Aryal R."/>
            <person name="Dudchenko O."/>
            <person name="Sargent D.J."/>
            <person name="Mead D."/>
            <person name="Buti M."/>
            <person name="Cavallini A."/>
            <person name="Hytonen T."/>
            <person name="Andres J."/>
            <person name="Pham M."/>
            <person name="Weisz D."/>
            <person name="Mascagni F."/>
            <person name="Usai G."/>
            <person name="Natali L."/>
            <person name="Bassil N."/>
            <person name="Fernandez G.E."/>
            <person name="Lomsadze A."/>
            <person name="Armour M."/>
            <person name="Olukolu B."/>
            <person name="Poorten T."/>
            <person name="Britton C."/>
            <person name="Davik J."/>
            <person name="Ashrafi H."/>
            <person name="Aiden E.L."/>
            <person name="Borodovsky M."/>
            <person name="Worthington M."/>
        </authorList>
    </citation>
    <scope>NUCLEOTIDE SEQUENCE [LARGE SCALE GENOMIC DNA]</scope>
    <source>
        <strain evidence="2">PI 553951</strain>
    </source>
</reference>
<name>A0AAW1WFZ8_RUBAR</name>
<keyword evidence="1" id="KW-1133">Transmembrane helix</keyword>
<proteinExistence type="predicted"/>
<evidence type="ECO:0000313" key="2">
    <source>
        <dbReference type="EMBL" id="KAK9922454.1"/>
    </source>
</evidence>
<keyword evidence="1" id="KW-0472">Membrane</keyword>
<dbReference type="AlphaFoldDB" id="A0AAW1WFZ8"/>
<keyword evidence="3" id="KW-1185">Reference proteome</keyword>
<gene>
    <name evidence="2" type="ORF">M0R45_030918</name>
</gene>
<dbReference type="Proteomes" id="UP001457282">
    <property type="component" value="Unassembled WGS sequence"/>
</dbReference>
<dbReference type="EMBL" id="JBEDUW010000006">
    <property type="protein sequence ID" value="KAK9922454.1"/>
    <property type="molecule type" value="Genomic_DNA"/>
</dbReference>
<evidence type="ECO:0000313" key="3">
    <source>
        <dbReference type="Proteomes" id="UP001457282"/>
    </source>
</evidence>